<evidence type="ECO:0000256" key="2">
    <source>
        <dbReference type="ARBA" id="ARBA00022448"/>
    </source>
</evidence>
<dbReference type="Proteomes" id="UP000823613">
    <property type="component" value="Unassembled WGS sequence"/>
</dbReference>
<keyword evidence="8 9" id="KW-0472">Membrane</keyword>
<dbReference type="SUPFAM" id="SSF90123">
    <property type="entry name" value="ABC transporter transmembrane region"/>
    <property type="match status" value="1"/>
</dbReference>
<evidence type="ECO:0000256" key="1">
    <source>
        <dbReference type="ARBA" id="ARBA00004651"/>
    </source>
</evidence>
<keyword evidence="6 11" id="KW-0067">ATP-binding</keyword>
<dbReference type="SMART" id="SM00382">
    <property type="entry name" value="AAA"/>
    <property type="match status" value="1"/>
</dbReference>
<comment type="subcellular location">
    <subcellularLocation>
        <location evidence="1">Cell membrane</location>
        <topology evidence="1">Multi-pass membrane protein</topology>
    </subcellularLocation>
</comment>
<proteinExistence type="predicted"/>
<dbReference type="FunFam" id="3.40.50.300:FF:000854">
    <property type="entry name" value="Multidrug ABC transporter ATP-binding protein"/>
    <property type="match status" value="1"/>
</dbReference>
<evidence type="ECO:0000256" key="6">
    <source>
        <dbReference type="ARBA" id="ARBA00022840"/>
    </source>
</evidence>
<dbReference type="SUPFAM" id="SSF52540">
    <property type="entry name" value="P-loop containing nucleoside triphosphate hydrolases"/>
    <property type="match status" value="1"/>
</dbReference>
<dbReference type="InterPro" id="IPR027417">
    <property type="entry name" value="P-loop_NTPase"/>
</dbReference>
<keyword evidence="4 9" id="KW-0812">Transmembrane</keyword>
<organism evidence="11 12">
    <name type="scientific">Candidatus Onthovivens merdipullorum</name>
    <dbReference type="NCBI Taxonomy" id="2840889"/>
    <lineage>
        <taxon>Bacteria</taxon>
        <taxon>Bacillati</taxon>
        <taxon>Bacillota</taxon>
        <taxon>Bacilli</taxon>
        <taxon>Bacillales</taxon>
        <taxon>Candidatus Onthovivens</taxon>
    </lineage>
</organism>
<feature type="transmembrane region" description="Helical" evidence="9">
    <location>
        <begin position="48"/>
        <end position="72"/>
    </location>
</feature>
<dbReference type="InterPro" id="IPR003439">
    <property type="entry name" value="ABC_transporter-like_ATP-bd"/>
</dbReference>
<evidence type="ECO:0000256" key="8">
    <source>
        <dbReference type="ARBA" id="ARBA00023136"/>
    </source>
</evidence>
<keyword evidence="7 9" id="KW-1133">Transmembrane helix</keyword>
<dbReference type="GO" id="GO:0090374">
    <property type="term" value="P:oligopeptide export from mitochondrion"/>
    <property type="evidence" value="ECO:0007669"/>
    <property type="project" value="TreeGrafter"/>
</dbReference>
<evidence type="ECO:0000256" key="5">
    <source>
        <dbReference type="ARBA" id="ARBA00022741"/>
    </source>
</evidence>
<dbReference type="Gene3D" id="1.20.1560.10">
    <property type="entry name" value="ABC transporter type 1, transmembrane domain"/>
    <property type="match status" value="2"/>
</dbReference>
<keyword evidence="3" id="KW-1003">Cell membrane</keyword>
<evidence type="ECO:0000256" key="9">
    <source>
        <dbReference type="SAM" id="Phobius"/>
    </source>
</evidence>
<evidence type="ECO:0000256" key="4">
    <source>
        <dbReference type="ARBA" id="ARBA00022692"/>
    </source>
</evidence>
<evidence type="ECO:0000313" key="11">
    <source>
        <dbReference type="EMBL" id="MBO8427147.1"/>
    </source>
</evidence>
<dbReference type="PANTHER" id="PTHR43394:SF1">
    <property type="entry name" value="ATP-BINDING CASSETTE SUB-FAMILY B MEMBER 10, MITOCHONDRIAL"/>
    <property type="match status" value="1"/>
</dbReference>
<evidence type="ECO:0000256" key="7">
    <source>
        <dbReference type="ARBA" id="ARBA00022989"/>
    </source>
</evidence>
<feature type="domain" description="ABC transporter" evidence="10">
    <location>
        <begin position="213"/>
        <end position="448"/>
    </location>
</feature>
<sequence>MTFANPFITILFNLCFIGIYALGFYLLDGTNFNGADNQNLIQTQIANIAVVGQYSMQIMTSFVMFAMIFVMMPQAIASSKRVLEVLNIDTNKDNEETLKYLDNYDQYQNKLNELYKEENDALKPIIDEFEKTYKTKFNYSLLKYKISTTSEEVLKHSVANKLMKSYDAIHTKYHLARKKIRYQYREMASHIDVSSIEDKVNKKFNETGLKGVIEFNDVAFTYPGSDTPCVEHISFKTTPGKTTAIIGSTGSGKSTIVNLIPKFYKVTSGEIKLDGVNINEIPSDILRNKLGFVPQTALLFKGTIRYNMQFGNKNATDEEIFKALDVAQATHFVSKLPNGLDSFVSQSGKNFSGGQKQRLCIARALVRKPEIYVFDDSFSALDFKTDAKLRCALKSYTEGSSVIVVAQRVSSILDADNIIVLNEGKIVGQGNHTELIKNCKVYQDIVKSQLDSDEIEKTIQYSKNALTEEVK</sequence>
<dbReference type="InterPro" id="IPR017871">
    <property type="entry name" value="ABC_transporter-like_CS"/>
</dbReference>
<reference evidence="11" key="2">
    <citation type="journal article" date="2021" name="PeerJ">
        <title>Extensive microbial diversity within the chicken gut microbiome revealed by metagenomics and culture.</title>
        <authorList>
            <person name="Gilroy R."/>
            <person name="Ravi A."/>
            <person name="Getino M."/>
            <person name="Pursley I."/>
            <person name="Horton D.L."/>
            <person name="Alikhan N.F."/>
            <person name="Baker D."/>
            <person name="Gharbi K."/>
            <person name="Hall N."/>
            <person name="Watson M."/>
            <person name="Adriaenssens E.M."/>
            <person name="Foster-Nyarko E."/>
            <person name="Jarju S."/>
            <person name="Secka A."/>
            <person name="Antonio M."/>
            <person name="Oren A."/>
            <person name="Chaudhuri R.R."/>
            <person name="La Ragione R."/>
            <person name="Hildebrand F."/>
            <person name="Pallen M.J."/>
        </authorList>
    </citation>
    <scope>NUCLEOTIDE SEQUENCE</scope>
    <source>
        <strain evidence="11">11159</strain>
    </source>
</reference>
<feature type="transmembrane region" description="Helical" evidence="9">
    <location>
        <begin position="6"/>
        <end position="27"/>
    </location>
</feature>
<dbReference type="AlphaFoldDB" id="A0A9D9GWS9"/>
<evidence type="ECO:0000313" key="12">
    <source>
        <dbReference type="Proteomes" id="UP000823613"/>
    </source>
</evidence>
<dbReference type="InterPro" id="IPR039421">
    <property type="entry name" value="Type_1_exporter"/>
</dbReference>
<dbReference type="PANTHER" id="PTHR43394">
    <property type="entry name" value="ATP-DEPENDENT PERMEASE MDL1, MITOCHONDRIAL"/>
    <property type="match status" value="1"/>
</dbReference>
<dbReference type="GO" id="GO:0016887">
    <property type="term" value="F:ATP hydrolysis activity"/>
    <property type="evidence" value="ECO:0007669"/>
    <property type="project" value="InterPro"/>
</dbReference>
<protein>
    <submittedName>
        <fullName evidence="11">ABC transporter ATP-binding protein</fullName>
    </submittedName>
</protein>
<name>A0A9D9GWS9_9BACL</name>
<dbReference type="PROSITE" id="PS50893">
    <property type="entry name" value="ABC_TRANSPORTER_2"/>
    <property type="match status" value="1"/>
</dbReference>
<keyword evidence="2" id="KW-0813">Transport</keyword>
<comment type="caution">
    <text evidence="11">The sequence shown here is derived from an EMBL/GenBank/DDBJ whole genome shotgun (WGS) entry which is preliminary data.</text>
</comment>
<dbReference type="InterPro" id="IPR036640">
    <property type="entry name" value="ABC1_TM_sf"/>
</dbReference>
<dbReference type="GO" id="GO:0005524">
    <property type="term" value="F:ATP binding"/>
    <property type="evidence" value="ECO:0007669"/>
    <property type="project" value="UniProtKB-KW"/>
</dbReference>
<evidence type="ECO:0000256" key="3">
    <source>
        <dbReference type="ARBA" id="ARBA00022475"/>
    </source>
</evidence>
<gene>
    <name evidence="11" type="ORF">IAC58_01135</name>
</gene>
<dbReference type="GO" id="GO:0015421">
    <property type="term" value="F:ABC-type oligopeptide transporter activity"/>
    <property type="evidence" value="ECO:0007669"/>
    <property type="project" value="TreeGrafter"/>
</dbReference>
<dbReference type="PROSITE" id="PS00211">
    <property type="entry name" value="ABC_TRANSPORTER_1"/>
    <property type="match status" value="1"/>
</dbReference>
<dbReference type="Pfam" id="PF00005">
    <property type="entry name" value="ABC_tran"/>
    <property type="match status" value="1"/>
</dbReference>
<accession>A0A9D9GWS9</accession>
<dbReference type="InterPro" id="IPR003593">
    <property type="entry name" value="AAA+_ATPase"/>
</dbReference>
<evidence type="ECO:0000259" key="10">
    <source>
        <dbReference type="PROSITE" id="PS50893"/>
    </source>
</evidence>
<keyword evidence="5" id="KW-0547">Nucleotide-binding</keyword>
<dbReference type="EMBL" id="JADIMY010000020">
    <property type="protein sequence ID" value="MBO8427147.1"/>
    <property type="molecule type" value="Genomic_DNA"/>
</dbReference>
<dbReference type="GO" id="GO:0005886">
    <property type="term" value="C:plasma membrane"/>
    <property type="evidence" value="ECO:0007669"/>
    <property type="project" value="UniProtKB-SubCell"/>
</dbReference>
<dbReference type="Gene3D" id="3.40.50.300">
    <property type="entry name" value="P-loop containing nucleotide triphosphate hydrolases"/>
    <property type="match status" value="1"/>
</dbReference>
<reference evidence="11" key="1">
    <citation type="submission" date="2020-10" db="EMBL/GenBank/DDBJ databases">
        <authorList>
            <person name="Gilroy R."/>
        </authorList>
    </citation>
    <scope>NUCLEOTIDE SEQUENCE</scope>
    <source>
        <strain evidence="11">11159</strain>
    </source>
</reference>